<dbReference type="Proteomes" id="UP000078295">
    <property type="component" value="Unassembled WGS sequence"/>
</dbReference>
<dbReference type="AlphaFoldDB" id="A0A198UZC4"/>
<evidence type="ECO:0000313" key="5">
    <source>
        <dbReference type="Proteomes" id="UP000078228"/>
    </source>
</evidence>
<dbReference type="EMBL" id="LXHE01000002">
    <property type="protein sequence ID" value="OAV01711.1"/>
    <property type="molecule type" value="Genomic_DNA"/>
</dbReference>
<name>A0A198UZC4_MORCA</name>
<reference evidence="5 6" key="1">
    <citation type="journal article" date="2016" name="Genome Biol. Evol.">
        <title>Comparative Genomic Analyses of the Moraxella catarrhalis Serosensitive and Seroresistant Lineages Demonstrate Their Independent Evolution.</title>
        <authorList>
            <person name="Earl J.P."/>
            <person name="de Vries S.P."/>
            <person name="Ahmed A."/>
            <person name="Powell E."/>
            <person name="Schultz M.P."/>
            <person name="Hermans P.W."/>
            <person name="Hill D.J."/>
            <person name="Zhou Z."/>
            <person name="Constantinidou C.I."/>
            <person name="Hu F.Z."/>
            <person name="Bootsma H.J."/>
            <person name="Ehrlich G.D."/>
        </authorList>
    </citation>
    <scope>NUCLEOTIDE SEQUENCE [LARGE SCALE GENOMIC DNA]</scope>
    <source>
        <strain evidence="4 6">F23</strain>
        <strain evidence="2 5">Z7542</strain>
        <strain evidence="3 7">Z7574</strain>
    </source>
</reference>
<evidence type="ECO:0000313" key="6">
    <source>
        <dbReference type="Proteomes" id="UP000078295"/>
    </source>
</evidence>
<dbReference type="EMBL" id="CP034662">
    <property type="protein sequence ID" value="AZQ92434.1"/>
    <property type="molecule type" value="Genomic_DNA"/>
</dbReference>
<evidence type="ECO:0000313" key="8">
    <source>
        <dbReference type="Proteomes" id="UP000280228"/>
    </source>
</evidence>
<dbReference type="EMBL" id="LXHC01000006">
    <property type="protein sequence ID" value="OAU97601.1"/>
    <property type="molecule type" value="Genomic_DNA"/>
</dbReference>
<evidence type="ECO:0000313" key="7">
    <source>
        <dbReference type="Proteomes" id="UP000078446"/>
    </source>
</evidence>
<gene>
    <name evidence="4" type="ORF">AO370_1365</name>
    <name evidence="3" type="ORF">AO382_0077</name>
    <name evidence="2" type="ORF">AO384_0637</name>
    <name evidence="1" type="ORF">EJK53_1528</name>
</gene>
<evidence type="ECO:0000313" key="3">
    <source>
        <dbReference type="EMBL" id="OAV01711.1"/>
    </source>
</evidence>
<keyword evidence="5" id="KW-1185">Reference proteome</keyword>
<dbReference type="EMBL" id="LXHQ01000031">
    <property type="protein sequence ID" value="OAV25288.1"/>
    <property type="molecule type" value="Genomic_DNA"/>
</dbReference>
<reference evidence="1 8" key="2">
    <citation type="submission" date="2018-12" db="EMBL/GenBank/DDBJ databases">
        <title>Persistence of Moraxella catarrhalis in Chronic Obstructive Pulmonary Disease and Regulation of the Hag/MID Adhesin.</title>
        <authorList>
            <person name="Murphy T."/>
            <person name="Zhao X."/>
            <person name="Vyas G."/>
            <person name="Aluvathingal J."/>
            <person name="Nadendla S."/>
            <person name="Tallon L."/>
            <person name="Tettelin H."/>
        </authorList>
    </citation>
    <scope>NUCLEOTIDE SEQUENCE [LARGE SCALE GENOMIC DNA]</scope>
    <source>
        <strain evidence="1 8">46P58B1</strain>
    </source>
</reference>
<evidence type="ECO:0000313" key="1">
    <source>
        <dbReference type="EMBL" id="AZQ92434.1"/>
    </source>
</evidence>
<dbReference type="Proteomes" id="UP000078228">
    <property type="component" value="Unassembled WGS sequence"/>
</dbReference>
<organism evidence="2 5">
    <name type="scientific">Moraxella catarrhalis</name>
    <name type="common">Branhamella catarrhalis</name>
    <dbReference type="NCBI Taxonomy" id="480"/>
    <lineage>
        <taxon>Bacteria</taxon>
        <taxon>Pseudomonadati</taxon>
        <taxon>Pseudomonadota</taxon>
        <taxon>Gammaproteobacteria</taxon>
        <taxon>Moraxellales</taxon>
        <taxon>Moraxellaceae</taxon>
        <taxon>Moraxella</taxon>
    </lineage>
</organism>
<evidence type="ECO:0000313" key="2">
    <source>
        <dbReference type="EMBL" id="OAU97601.1"/>
    </source>
</evidence>
<dbReference type="Proteomes" id="UP000078446">
    <property type="component" value="Unassembled WGS sequence"/>
</dbReference>
<proteinExistence type="predicted"/>
<sequence length="39" mass="4751">MYGSFRALLVFVLKYAKSLSWYQICFIDIRSFLWRVLCL</sequence>
<dbReference type="Proteomes" id="UP000280228">
    <property type="component" value="Chromosome"/>
</dbReference>
<protein>
    <submittedName>
        <fullName evidence="2">Uncharacterized protein</fullName>
    </submittedName>
</protein>
<accession>A0A198UZC4</accession>
<evidence type="ECO:0000313" key="4">
    <source>
        <dbReference type="EMBL" id="OAV25288.1"/>
    </source>
</evidence>